<evidence type="ECO:0000256" key="1">
    <source>
        <dbReference type="SAM" id="MobiDB-lite"/>
    </source>
</evidence>
<dbReference type="Proteomes" id="UP000000763">
    <property type="component" value="Chromosome 4"/>
</dbReference>
<sequence>MWWKDFTTDYTMSSVPRKLMKNKKRENTEKEGGGPSTGAQDNLLSHHRIGLARPNTKSTEFVTIGIRAIDPGLLGETTLSFSCVAQASVGLLEEIKPMVVELAGWKPTIDKAVVELREDIGDLRHQVNQLSKQQASAIKPAERPPLLPTSPGSRPLPKEEETCPSHGDMGHGPLGHRAGISLRGKAIGENTSPLSLPGKGTFTPQFASRNGRDFGDSVGRNFGGFPYGGVNP</sequence>
<feature type="region of interest" description="Disordered" evidence="1">
    <location>
        <begin position="17"/>
        <end position="42"/>
    </location>
</feature>
<gene>
    <name evidence="2" type="primary">OSJNBa0029L02.12</name>
</gene>
<feature type="region of interest" description="Disordered" evidence="1">
    <location>
        <begin position="131"/>
        <end position="171"/>
    </location>
</feature>
<reference evidence="3" key="2">
    <citation type="journal article" date="2008" name="Nucleic Acids Res.">
        <title>The rice annotation project database (RAP-DB): 2008 update.</title>
        <authorList>
            <consortium name="The rice annotation project (RAP)"/>
        </authorList>
    </citation>
    <scope>GENOME REANNOTATION</scope>
    <source>
        <strain evidence="3">cv. Nipponbare</strain>
    </source>
</reference>
<name>Q7XMS5_ORYSJ</name>
<organism evidence="2 3">
    <name type="scientific">Oryza sativa subsp. japonica</name>
    <name type="common">Rice</name>
    <dbReference type="NCBI Taxonomy" id="39947"/>
    <lineage>
        <taxon>Eukaryota</taxon>
        <taxon>Viridiplantae</taxon>
        <taxon>Streptophyta</taxon>
        <taxon>Embryophyta</taxon>
        <taxon>Tracheophyta</taxon>
        <taxon>Spermatophyta</taxon>
        <taxon>Magnoliopsida</taxon>
        <taxon>Liliopsida</taxon>
        <taxon>Poales</taxon>
        <taxon>Poaceae</taxon>
        <taxon>BOP clade</taxon>
        <taxon>Oryzoideae</taxon>
        <taxon>Oryzeae</taxon>
        <taxon>Oryzinae</taxon>
        <taxon>Oryza</taxon>
        <taxon>Oryza sativa</taxon>
    </lineage>
</organism>
<feature type="compositionally biased region" description="Gly residues" evidence="1">
    <location>
        <begin position="221"/>
        <end position="232"/>
    </location>
</feature>
<proteinExistence type="predicted"/>
<accession>Q7XMS5</accession>
<evidence type="ECO:0000313" key="2">
    <source>
        <dbReference type="EMBL" id="CAE04471.3"/>
    </source>
</evidence>
<reference evidence="3" key="1">
    <citation type="journal article" date="2005" name="Nature">
        <title>The map-based sequence of the rice genome.</title>
        <authorList>
            <consortium name="International rice genome sequencing project (IRGSP)"/>
            <person name="Matsumoto T."/>
            <person name="Wu J."/>
            <person name="Kanamori H."/>
            <person name="Katayose Y."/>
            <person name="Fujisawa M."/>
            <person name="Namiki N."/>
            <person name="Mizuno H."/>
            <person name="Yamamoto K."/>
            <person name="Antonio B.A."/>
            <person name="Baba T."/>
            <person name="Sakata K."/>
            <person name="Nagamura Y."/>
            <person name="Aoki H."/>
            <person name="Arikawa K."/>
            <person name="Arita K."/>
            <person name="Bito T."/>
            <person name="Chiden Y."/>
            <person name="Fujitsuka N."/>
            <person name="Fukunaka R."/>
            <person name="Hamada M."/>
            <person name="Harada C."/>
            <person name="Hayashi A."/>
            <person name="Hijishita S."/>
            <person name="Honda M."/>
            <person name="Hosokawa S."/>
            <person name="Ichikawa Y."/>
            <person name="Idonuma A."/>
            <person name="Iijima M."/>
            <person name="Ikeda M."/>
            <person name="Ikeno M."/>
            <person name="Ito K."/>
            <person name="Ito S."/>
            <person name="Ito T."/>
            <person name="Ito Y."/>
            <person name="Ito Y."/>
            <person name="Iwabuchi A."/>
            <person name="Kamiya K."/>
            <person name="Karasawa W."/>
            <person name="Kurita K."/>
            <person name="Katagiri S."/>
            <person name="Kikuta A."/>
            <person name="Kobayashi H."/>
            <person name="Kobayashi N."/>
            <person name="Machita K."/>
            <person name="Maehara T."/>
            <person name="Masukawa M."/>
            <person name="Mizubayashi T."/>
            <person name="Mukai Y."/>
            <person name="Nagasaki H."/>
            <person name="Nagata Y."/>
            <person name="Naito S."/>
            <person name="Nakashima M."/>
            <person name="Nakama Y."/>
            <person name="Nakamichi Y."/>
            <person name="Nakamura M."/>
            <person name="Meguro A."/>
            <person name="Negishi M."/>
            <person name="Ohta I."/>
            <person name="Ohta T."/>
            <person name="Okamoto M."/>
            <person name="Ono N."/>
            <person name="Saji S."/>
            <person name="Sakaguchi M."/>
            <person name="Sakai K."/>
            <person name="Shibata M."/>
            <person name="Shimokawa T."/>
            <person name="Song J."/>
            <person name="Takazaki Y."/>
            <person name="Terasawa K."/>
            <person name="Tsugane M."/>
            <person name="Tsuji K."/>
            <person name="Ueda S."/>
            <person name="Waki K."/>
            <person name="Yamagata H."/>
            <person name="Yamamoto M."/>
            <person name="Yamamoto S."/>
            <person name="Yamane H."/>
            <person name="Yoshiki S."/>
            <person name="Yoshihara R."/>
            <person name="Yukawa K."/>
            <person name="Zhong H."/>
            <person name="Yano M."/>
            <person name="Yuan Q."/>
            <person name="Ouyang S."/>
            <person name="Liu J."/>
            <person name="Jones K.M."/>
            <person name="Gansberger K."/>
            <person name="Moffat K."/>
            <person name="Hill J."/>
            <person name="Bera J."/>
            <person name="Fadrosh D."/>
            <person name="Jin S."/>
            <person name="Johri S."/>
            <person name="Kim M."/>
            <person name="Overton L."/>
            <person name="Reardon M."/>
            <person name="Tsitrin T."/>
            <person name="Vuong H."/>
            <person name="Weaver B."/>
            <person name="Ciecko A."/>
            <person name="Tallon L."/>
            <person name="Jackson J."/>
            <person name="Pai G."/>
            <person name="Aken S.V."/>
            <person name="Utterback T."/>
            <person name="Reidmuller S."/>
            <person name="Feldblyum T."/>
            <person name="Hsiao J."/>
            <person name="Zismann V."/>
            <person name="Iobst S."/>
            <person name="de Vazeille A.R."/>
            <person name="Buell C.R."/>
            <person name="Ying K."/>
            <person name="Li Y."/>
            <person name="Lu T."/>
            <person name="Huang Y."/>
            <person name="Zhao Q."/>
            <person name="Feng Q."/>
            <person name="Zhang L."/>
            <person name="Zhu J."/>
            <person name="Weng Q."/>
            <person name="Mu J."/>
            <person name="Lu Y."/>
            <person name="Fan D."/>
            <person name="Liu Y."/>
            <person name="Guan J."/>
            <person name="Zhang Y."/>
            <person name="Yu S."/>
            <person name="Liu X."/>
            <person name="Zhang Y."/>
            <person name="Hong G."/>
            <person name="Han B."/>
            <person name="Choisne N."/>
            <person name="Demange N."/>
            <person name="Orjeda G."/>
            <person name="Samain S."/>
            <person name="Cattolico L."/>
            <person name="Pelletier E."/>
            <person name="Couloux A."/>
            <person name="Segurens B."/>
            <person name="Wincker P."/>
            <person name="D'Hont A."/>
            <person name="Scarpelli C."/>
            <person name="Weissenbach J."/>
            <person name="Salanoubat M."/>
            <person name="Quetier F."/>
            <person name="Yu Y."/>
            <person name="Kim H.R."/>
            <person name="Rambo T."/>
            <person name="Currie J."/>
            <person name="Collura K."/>
            <person name="Luo M."/>
            <person name="Yang T."/>
            <person name="Ammiraju J.S.S."/>
            <person name="Engler F."/>
            <person name="Soderlund C."/>
            <person name="Wing R.A."/>
            <person name="Palmer L.E."/>
            <person name="de la Bastide M."/>
            <person name="Spiegel L."/>
            <person name="Nascimento L."/>
            <person name="Zutavern T."/>
            <person name="O'Shaughnessy A."/>
            <person name="Dike S."/>
            <person name="Dedhia N."/>
            <person name="Preston R."/>
            <person name="Balija V."/>
            <person name="McCombie W.R."/>
            <person name="Chow T."/>
            <person name="Chen H."/>
            <person name="Chung M."/>
            <person name="Chen C."/>
            <person name="Shaw J."/>
            <person name="Wu H."/>
            <person name="Hsiao K."/>
            <person name="Chao Y."/>
            <person name="Chu M."/>
            <person name="Cheng C."/>
            <person name="Hour A."/>
            <person name="Lee P."/>
            <person name="Lin S."/>
            <person name="Lin Y."/>
            <person name="Liou J."/>
            <person name="Liu S."/>
            <person name="Hsing Y."/>
            <person name="Raghuvanshi S."/>
            <person name="Mohanty A."/>
            <person name="Bharti A.K."/>
            <person name="Gaur A."/>
            <person name="Gupta V."/>
            <person name="Kumar D."/>
            <person name="Ravi V."/>
            <person name="Vij S."/>
            <person name="Kapur A."/>
            <person name="Khurana P."/>
            <person name="Khurana P."/>
            <person name="Khurana J.P."/>
            <person name="Tyagi A.K."/>
            <person name="Gaikwad K."/>
            <person name="Singh A."/>
            <person name="Dalal V."/>
            <person name="Srivastava S."/>
            <person name="Dixit A."/>
            <person name="Pal A.K."/>
            <person name="Ghazi I.A."/>
            <person name="Yadav M."/>
            <person name="Pandit A."/>
            <person name="Bhargava A."/>
            <person name="Sureshbabu K."/>
            <person name="Batra K."/>
            <person name="Sharma T.R."/>
            <person name="Mohapatra T."/>
            <person name="Singh N.K."/>
            <person name="Messing J."/>
            <person name="Nelson A.B."/>
            <person name="Fuks G."/>
            <person name="Kavchok S."/>
            <person name="Keizer G."/>
            <person name="Linton E."/>
            <person name="Llaca V."/>
            <person name="Song R."/>
            <person name="Tanyolac B."/>
            <person name="Young S."/>
            <person name="Ho-Il K."/>
            <person name="Hahn J.H."/>
            <person name="Sangsakoo G."/>
            <person name="Vanavichit A."/>
            <person name="de Mattos Luiz.A.T."/>
            <person name="Zimmer P.D."/>
            <person name="Malone G."/>
            <person name="Dellagostin O."/>
            <person name="de Oliveira A.C."/>
            <person name="Bevan M."/>
            <person name="Bancroft I."/>
            <person name="Minx P."/>
            <person name="Cordum H."/>
            <person name="Wilson R."/>
            <person name="Cheng Z."/>
            <person name="Jin W."/>
            <person name="Jiang J."/>
            <person name="Leong S.A."/>
            <person name="Iwama H."/>
            <person name="Gojobori T."/>
            <person name="Itoh T."/>
            <person name="Niimura Y."/>
            <person name="Fujii Y."/>
            <person name="Habara T."/>
            <person name="Sakai H."/>
            <person name="Sato Y."/>
            <person name="Wilson G."/>
            <person name="Kumar K."/>
            <person name="McCouch S."/>
            <person name="Juretic N."/>
            <person name="Hoen D."/>
            <person name="Wright S."/>
            <person name="Bruskiewich R."/>
            <person name="Bureau T."/>
            <person name="Miyao A."/>
            <person name="Hirochika H."/>
            <person name="Nishikawa T."/>
            <person name="Kadowaki K."/>
            <person name="Sugiura M."/>
            <person name="Burr B."/>
            <person name="Sasaki T."/>
        </authorList>
    </citation>
    <scope>NUCLEOTIDE SEQUENCE [LARGE SCALE GENOMIC DNA]</scope>
    <source>
        <strain evidence="3">cv. Nipponbare</strain>
    </source>
</reference>
<evidence type="ECO:0000313" key="3">
    <source>
        <dbReference type="Proteomes" id="UP000000763"/>
    </source>
</evidence>
<protein>
    <submittedName>
        <fullName evidence="2">OSJNBa0029L02.12 protein</fullName>
    </submittedName>
</protein>
<dbReference type="AlphaFoldDB" id="Q7XMS5"/>
<feature type="region of interest" description="Disordered" evidence="1">
    <location>
        <begin position="190"/>
        <end position="232"/>
    </location>
</feature>
<dbReference type="EMBL" id="AL662962">
    <property type="protein sequence ID" value="CAE04471.3"/>
    <property type="molecule type" value="Genomic_DNA"/>
</dbReference>